<dbReference type="InterPro" id="IPR003594">
    <property type="entry name" value="HATPase_dom"/>
</dbReference>
<dbReference type="InterPro" id="IPR003661">
    <property type="entry name" value="HisK_dim/P_dom"/>
</dbReference>
<dbReference type="InterPro" id="IPR005467">
    <property type="entry name" value="His_kinase_dom"/>
</dbReference>
<protein>
    <recommendedName>
        <fullName evidence="2">histidine kinase</fullName>
        <ecNumber evidence="2">2.7.13.3</ecNumber>
    </recommendedName>
</protein>
<proteinExistence type="predicted"/>
<dbReference type="InterPro" id="IPR015943">
    <property type="entry name" value="WD40/YVTN_repeat-like_dom_sf"/>
</dbReference>
<dbReference type="Pfam" id="PF00512">
    <property type="entry name" value="HisKA"/>
    <property type="match status" value="1"/>
</dbReference>
<keyword evidence="4" id="KW-0805">Transcription regulation</keyword>
<feature type="domain" description="HTH araC/xylS-type" evidence="8">
    <location>
        <begin position="1195"/>
        <end position="1294"/>
    </location>
</feature>
<dbReference type="Pfam" id="PF00072">
    <property type="entry name" value="Response_reg"/>
    <property type="match status" value="1"/>
</dbReference>
<evidence type="ECO:0000256" key="4">
    <source>
        <dbReference type="ARBA" id="ARBA00023015"/>
    </source>
</evidence>
<dbReference type="Gene3D" id="2.60.40.10">
    <property type="entry name" value="Immunoglobulins"/>
    <property type="match status" value="1"/>
</dbReference>
<evidence type="ECO:0000256" key="2">
    <source>
        <dbReference type="ARBA" id="ARBA00012438"/>
    </source>
</evidence>
<dbReference type="PROSITE" id="PS00041">
    <property type="entry name" value="HTH_ARAC_FAMILY_1"/>
    <property type="match status" value="1"/>
</dbReference>
<dbReference type="Gene3D" id="1.10.10.60">
    <property type="entry name" value="Homeodomain-like"/>
    <property type="match status" value="1"/>
</dbReference>
<dbReference type="InterPro" id="IPR011123">
    <property type="entry name" value="Y_Y_Y"/>
</dbReference>
<dbReference type="SMART" id="SM00388">
    <property type="entry name" value="HisKA"/>
    <property type="match status" value="1"/>
</dbReference>
<feature type="domain" description="Response regulatory" evidence="10">
    <location>
        <begin position="1049"/>
        <end position="1164"/>
    </location>
</feature>
<keyword evidence="6" id="KW-0804">Transcription</keyword>
<sequence length="1295" mass="147973">MNHLKLLLFFIGTCAVYSQTNKQVAFRELTVEQGLSQNSVVSIAQDSIGFMWFATQDGLNKYNGREFSYYKIQFEDVTRSTFSKLGKLYVDKSGKLWAIANSGKLQFYNKERDSFQSVITNYAVSTVFQDDDQNFYMGTFDSGLYIVNSQSADTIQFLKPEHAHHTIYDFIKGDNESFFATTKGGVFKIKNNRYEHIEIDSVSNFSALAQSDNNTMYLGSFGKGLFVKSENEKQFAPFKNKPSFWLPENLIIQDLLVDKRNRLWIATYGQGVFLVDFKNQFIQNFKENKNDPYALHYNDVISLYEDNTGTIWLGTDGAGLSYYDEFLIKFNVLTNDQVPQNVHVDVIRAITVDTNNNIWLGTSGKGLTVVNTKNQKFHTYTSANSKLLGDRIMSLFYDKGNLWIGHQTYGLQKMDSSGKITSFKETADFTIWKILKDRSDNLWLGTRDHGFVQFNENQGITKKINTENTILATNNIRDIALGESGVFWIGTETDGLYKFYKKTDSLVKIDKINDKIKSLFYQDSILWVGTNGNGLKSFNTKRNTFNTYSTNNGLLNDVIYGILPGNNDYLWLSSNKGITKLKIEGGEISEIENYDNYDGLQAYEFNTGASYKHTDGILYFGGLEGLNWFNPNQLEFNPIKPKTIITNLDVFNKPIALIDNQEFKYDKNTITFTFSALHFSQPERNQYKYRLINNDANWINSGNSNVAHYTNLPPSVYQFQVISSNYDGVWNTTPATYIFTILDPWYATNLAKTMYLLLIIVLAYILYLYLKWRWNVKNQLRLEQDETIRLKKLDEFKTKLYTNISHEFRTPLTLISGPIDNQLAKPELSKTDKKELTLVKQNATRLLNLVNQMLDLSMIDSGQIKLKVSQGNLTILLKQIVSAFQYKANKKNIEINYQIYNLKAVWFDKDIIEKVTSNLLSNAIKYAPKNSEIIFEAMNQNGMLVLSIINSSKQVGKEDLNKLFQRFYQNNELSDGVGVGLALVRDLVTLSKGSIIANNLESDRIQFTVSLPINKVAFAEDELQVTTFTEKPHLDLESLIIETNTDKRTLLIVEDEPDIRSFIVSMFADSYQIIEAANGKIGIEKARKHLPDLIISDIMMPEQDGIELCHEIKTNEVTSHIPVILLTAKVGDANEIEGIKTGADAYVTKPFSSEKLKIRVEKLIESRLKLQKHFSNTLTINPELAITSTESEFLKRLQTTLDQHITNPDFNSEGLSKHMQISRTQLHRKLKAITGMTTSEFLRSQRLKLSLELLKNSDATMAEIAYQVGFNSPSYFTKCFKDVYGFTPNEYLQNN</sequence>
<evidence type="ECO:0000256" key="1">
    <source>
        <dbReference type="ARBA" id="ARBA00000085"/>
    </source>
</evidence>
<dbReference type="InterPro" id="IPR011110">
    <property type="entry name" value="Reg_prop"/>
</dbReference>
<name>A0A5D0QW89_9FLAO</name>
<dbReference type="SUPFAM" id="SSF47384">
    <property type="entry name" value="Homodimeric domain of signal transducing histidine kinase"/>
    <property type="match status" value="1"/>
</dbReference>
<evidence type="ECO:0000259" key="8">
    <source>
        <dbReference type="PROSITE" id="PS01124"/>
    </source>
</evidence>
<dbReference type="PROSITE" id="PS50110">
    <property type="entry name" value="RESPONSE_REGULATORY"/>
    <property type="match status" value="1"/>
</dbReference>
<dbReference type="SUPFAM" id="SSF63829">
    <property type="entry name" value="Calcium-dependent phosphotriesterase"/>
    <property type="match status" value="1"/>
</dbReference>
<gene>
    <name evidence="11" type="ORF">ES675_06950</name>
</gene>
<dbReference type="Gene3D" id="1.10.287.130">
    <property type="match status" value="1"/>
</dbReference>
<dbReference type="Pfam" id="PF07495">
    <property type="entry name" value="Y_Y_Y"/>
    <property type="match status" value="1"/>
</dbReference>
<keyword evidence="12" id="KW-1185">Reference proteome</keyword>
<dbReference type="Pfam" id="PF02518">
    <property type="entry name" value="HATPase_c"/>
    <property type="match status" value="1"/>
</dbReference>
<dbReference type="SUPFAM" id="SSF101898">
    <property type="entry name" value="NHL repeat"/>
    <property type="match status" value="1"/>
</dbReference>
<dbReference type="PANTHER" id="PTHR43547:SF2">
    <property type="entry name" value="HYBRID SIGNAL TRANSDUCTION HISTIDINE KINASE C"/>
    <property type="match status" value="1"/>
</dbReference>
<dbReference type="InterPro" id="IPR018060">
    <property type="entry name" value="HTH_AraC"/>
</dbReference>
<feature type="domain" description="Histidine kinase" evidence="9">
    <location>
        <begin position="803"/>
        <end position="1015"/>
    </location>
</feature>
<comment type="caution">
    <text evidence="11">The sequence shown here is derived from an EMBL/GenBank/DDBJ whole genome shotgun (WGS) entry which is preliminary data.</text>
</comment>
<dbReference type="RefSeq" id="WP_066249924.1">
    <property type="nucleotide sequence ID" value="NZ_VSKL01000002.1"/>
</dbReference>
<dbReference type="InterPro" id="IPR036890">
    <property type="entry name" value="HATPase_C_sf"/>
</dbReference>
<dbReference type="InterPro" id="IPR011006">
    <property type="entry name" value="CheY-like_superfamily"/>
</dbReference>
<dbReference type="InterPro" id="IPR001789">
    <property type="entry name" value="Sig_transdc_resp-reg_receiver"/>
</dbReference>
<dbReference type="InterPro" id="IPR020449">
    <property type="entry name" value="Tscrpt_reg_AraC-type_HTH"/>
</dbReference>
<dbReference type="Gene3D" id="2.130.10.10">
    <property type="entry name" value="YVTN repeat-like/Quinoprotein amine dehydrogenase"/>
    <property type="match status" value="2"/>
</dbReference>
<feature type="modified residue" description="4-aspartylphosphate" evidence="7">
    <location>
        <position position="1097"/>
    </location>
</feature>
<dbReference type="Pfam" id="PF07494">
    <property type="entry name" value="Reg_prop"/>
    <property type="match status" value="2"/>
</dbReference>
<evidence type="ECO:0000259" key="10">
    <source>
        <dbReference type="PROSITE" id="PS50110"/>
    </source>
</evidence>
<dbReference type="FunFam" id="1.10.287.130:FF:000045">
    <property type="entry name" value="Two-component system sensor histidine kinase/response regulator"/>
    <property type="match status" value="1"/>
</dbReference>
<evidence type="ECO:0000256" key="5">
    <source>
        <dbReference type="ARBA" id="ARBA00023125"/>
    </source>
</evidence>
<dbReference type="Pfam" id="PF12833">
    <property type="entry name" value="HTH_18"/>
    <property type="match status" value="1"/>
</dbReference>
<evidence type="ECO:0000256" key="7">
    <source>
        <dbReference type="PROSITE-ProRule" id="PRU00169"/>
    </source>
</evidence>
<dbReference type="InterPro" id="IPR013783">
    <property type="entry name" value="Ig-like_fold"/>
</dbReference>
<comment type="catalytic activity">
    <reaction evidence="1">
        <text>ATP + protein L-histidine = ADP + protein N-phospho-L-histidine.</text>
        <dbReference type="EC" id="2.7.13.3"/>
    </reaction>
</comment>
<keyword evidence="5" id="KW-0238">DNA-binding</keyword>
<dbReference type="SMART" id="SM00342">
    <property type="entry name" value="HTH_ARAC"/>
    <property type="match status" value="1"/>
</dbReference>
<dbReference type="Proteomes" id="UP000324358">
    <property type="component" value="Unassembled WGS sequence"/>
</dbReference>
<dbReference type="InterPro" id="IPR036097">
    <property type="entry name" value="HisK_dim/P_sf"/>
</dbReference>
<dbReference type="PRINTS" id="PR00032">
    <property type="entry name" value="HTHARAC"/>
</dbReference>
<dbReference type="SUPFAM" id="SSF46689">
    <property type="entry name" value="Homeodomain-like"/>
    <property type="match status" value="1"/>
</dbReference>
<accession>A0A5D0QW89</accession>
<evidence type="ECO:0000313" key="11">
    <source>
        <dbReference type="EMBL" id="TYB73392.1"/>
    </source>
</evidence>
<dbReference type="SUPFAM" id="SSF52172">
    <property type="entry name" value="CheY-like"/>
    <property type="match status" value="1"/>
</dbReference>
<dbReference type="SUPFAM" id="SSF55874">
    <property type="entry name" value="ATPase domain of HSP90 chaperone/DNA topoisomerase II/histidine kinase"/>
    <property type="match status" value="1"/>
</dbReference>
<dbReference type="InterPro" id="IPR009057">
    <property type="entry name" value="Homeodomain-like_sf"/>
</dbReference>
<dbReference type="EMBL" id="VSKL01000002">
    <property type="protein sequence ID" value="TYB73392.1"/>
    <property type="molecule type" value="Genomic_DNA"/>
</dbReference>
<dbReference type="Gene3D" id="3.40.50.2300">
    <property type="match status" value="1"/>
</dbReference>
<dbReference type="Gene3D" id="3.30.565.10">
    <property type="entry name" value="Histidine kinase-like ATPase, C-terminal domain"/>
    <property type="match status" value="1"/>
</dbReference>
<evidence type="ECO:0000259" key="9">
    <source>
        <dbReference type="PROSITE" id="PS50109"/>
    </source>
</evidence>
<dbReference type="CDD" id="cd00082">
    <property type="entry name" value="HisKA"/>
    <property type="match status" value="1"/>
</dbReference>
<dbReference type="GO" id="GO:0000155">
    <property type="term" value="F:phosphorelay sensor kinase activity"/>
    <property type="evidence" value="ECO:0007669"/>
    <property type="project" value="InterPro"/>
</dbReference>
<dbReference type="GO" id="GO:0003700">
    <property type="term" value="F:DNA-binding transcription factor activity"/>
    <property type="evidence" value="ECO:0007669"/>
    <property type="project" value="InterPro"/>
</dbReference>
<evidence type="ECO:0000256" key="6">
    <source>
        <dbReference type="ARBA" id="ARBA00023163"/>
    </source>
</evidence>
<organism evidence="11 12">
    <name type="scientific">Bizionia algoritergicola</name>
    <dbReference type="NCBI Taxonomy" id="291187"/>
    <lineage>
        <taxon>Bacteria</taxon>
        <taxon>Pseudomonadati</taxon>
        <taxon>Bacteroidota</taxon>
        <taxon>Flavobacteriia</taxon>
        <taxon>Flavobacteriales</taxon>
        <taxon>Flavobacteriaceae</taxon>
        <taxon>Bizionia</taxon>
    </lineage>
</organism>
<keyword evidence="3 7" id="KW-0597">Phosphoprotein</keyword>
<evidence type="ECO:0000313" key="12">
    <source>
        <dbReference type="Proteomes" id="UP000324358"/>
    </source>
</evidence>
<dbReference type="InterPro" id="IPR018062">
    <property type="entry name" value="HTH_AraC-typ_CS"/>
</dbReference>
<dbReference type="EC" id="2.7.13.3" evidence="2"/>
<dbReference type="SMART" id="SM00448">
    <property type="entry name" value="REC"/>
    <property type="match status" value="1"/>
</dbReference>
<dbReference type="GO" id="GO:0043565">
    <property type="term" value="F:sequence-specific DNA binding"/>
    <property type="evidence" value="ECO:0007669"/>
    <property type="project" value="InterPro"/>
</dbReference>
<evidence type="ECO:0000256" key="3">
    <source>
        <dbReference type="ARBA" id="ARBA00022553"/>
    </source>
</evidence>
<dbReference type="SMART" id="SM00387">
    <property type="entry name" value="HATPase_c"/>
    <property type="match status" value="1"/>
</dbReference>
<dbReference type="PROSITE" id="PS50109">
    <property type="entry name" value="HIS_KIN"/>
    <property type="match status" value="1"/>
</dbReference>
<reference evidence="11 12" key="1">
    <citation type="submission" date="2019-08" db="EMBL/GenBank/DDBJ databases">
        <title>Genomes of Antarctic Bizionia species.</title>
        <authorList>
            <person name="Bowman J.P."/>
        </authorList>
    </citation>
    <scope>NUCLEOTIDE SEQUENCE [LARGE SCALE GENOMIC DNA]</scope>
    <source>
        <strain evidence="11 12">APA-1</strain>
    </source>
</reference>
<dbReference type="PANTHER" id="PTHR43547">
    <property type="entry name" value="TWO-COMPONENT HISTIDINE KINASE"/>
    <property type="match status" value="1"/>
</dbReference>
<dbReference type="OrthoDB" id="358279at2"/>
<dbReference type="PROSITE" id="PS01124">
    <property type="entry name" value="HTH_ARAC_FAMILY_2"/>
    <property type="match status" value="1"/>
</dbReference>